<dbReference type="Pfam" id="PF04143">
    <property type="entry name" value="Sulf_transp"/>
    <property type="match status" value="1"/>
</dbReference>
<feature type="transmembrane region" description="Helical" evidence="1">
    <location>
        <begin position="289"/>
        <end position="309"/>
    </location>
</feature>
<feature type="transmembrane region" description="Helical" evidence="1">
    <location>
        <begin position="117"/>
        <end position="137"/>
    </location>
</feature>
<keyword evidence="1" id="KW-1133">Transmembrane helix</keyword>
<dbReference type="RefSeq" id="WP_322466882.1">
    <property type="nucleotide sequence ID" value="NZ_JAXOJX010000037.1"/>
</dbReference>
<keyword evidence="1" id="KW-0812">Transmembrane</keyword>
<feature type="transmembrane region" description="Helical" evidence="1">
    <location>
        <begin position="183"/>
        <end position="208"/>
    </location>
</feature>
<feature type="transmembrane region" description="Helical" evidence="1">
    <location>
        <begin position="53"/>
        <end position="72"/>
    </location>
</feature>
<dbReference type="InterPro" id="IPR007272">
    <property type="entry name" value="Sulf_transp_TsuA/YedE"/>
</dbReference>
<gene>
    <name evidence="2" type="ORF">SM757_20710</name>
</gene>
<keyword evidence="3" id="KW-1185">Reference proteome</keyword>
<feature type="transmembrane region" description="Helical" evidence="1">
    <location>
        <begin position="84"/>
        <end position="105"/>
    </location>
</feature>
<keyword evidence="1" id="KW-0472">Membrane</keyword>
<proteinExistence type="predicted"/>
<protein>
    <submittedName>
        <fullName evidence="2">YeeE/YedE thiosulfate transporter family protein</fullName>
    </submittedName>
</protein>
<evidence type="ECO:0000313" key="2">
    <source>
        <dbReference type="EMBL" id="MDZ5459004.1"/>
    </source>
</evidence>
<accession>A0ABU5IJE3</accession>
<feature type="transmembrane region" description="Helical" evidence="1">
    <location>
        <begin position="228"/>
        <end position="246"/>
    </location>
</feature>
<organism evidence="2 3">
    <name type="scientific">Azohydromonas lata</name>
    <dbReference type="NCBI Taxonomy" id="45677"/>
    <lineage>
        <taxon>Bacteria</taxon>
        <taxon>Pseudomonadati</taxon>
        <taxon>Pseudomonadota</taxon>
        <taxon>Betaproteobacteria</taxon>
        <taxon>Burkholderiales</taxon>
        <taxon>Sphaerotilaceae</taxon>
        <taxon>Azohydromonas</taxon>
    </lineage>
</organism>
<comment type="caution">
    <text evidence="2">The sequence shown here is derived from an EMBL/GenBank/DDBJ whole genome shotgun (WGS) entry which is preliminary data.</text>
</comment>
<reference evidence="2 3" key="1">
    <citation type="submission" date="2023-11" db="EMBL/GenBank/DDBJ databases">
        <title>Draft genome of Azohydromonas lata strain H1 (DSM1123), a polyhydroxyalkanoate producer.</title>
        <authorList>
            <person name="Traversa D."/>
            <person name="D'Addabbo P."/>
            <person name="Pazzani C."/>
            <person name="Manzari C."/>
            <person name="Chiara M."/>
            <person name="Scrascia M."/>
        </authorList>
    </citation>
    <scope>NUCLEOTIDE SEQUENCE [LARGE SCALE GENOMIC DNA]</scope>
    <source>
        <strain evidence="2 3">H1</strain>
    </source>
</reference>
<evidence type="ECO:0000313" key="3">
    <source>
        <dbReference type="Proteomes" id="UP001293718"/>
    </source>
</evidence>
<sequence>MQTALGGAATVAVLACVALMGFAIQRGGTCTVAAVEEFVQQRGTRRLRAMGEAALWVAGGLALAQAAGWTAVMPAAQPVSAATVAGAVLLGAGAWLNGACVFGAIARLGSGQWAQAAVPLGFYLGCLGLGAVLPAPAAPVPSHAGGLPAAPLAAAFVLFALWRLVRGVWGLRDGALRALPTRVWAPHAATTVIGICFLLSWLIAGAWAYTDLLAALARRMAASSTLPLELLAALLGGAVLGGWTAGRLQPAWPTPAQWLRSLAGGALMAVGSLLIPGSNDGLLLVGLPLLHAHAWLALAVMVLTIAAAMRLSRRQRLPALGKEAP</sequence>
<dbReference type="EMBL" id="JAXOJX010000037">
    <property type="protein sequence ID" value="MDZ5459004.1"/>
    <property type="molecule type" value="Genomic_DNA"/>
</dbReference>
<name>A0ABU5IJE3_9BURK</name>
<feature type="transmembrane region" description="Helical" evidence="1">
    <location>
        <begin position="6"/>
        <end position="24"/>
    </location>
</feature>
<dbReference type="Proteomes" id="UP001293718">
    <property type="component" value="Unassembled WGS sequence"/>
</dbReference>
<feature type="transmembrane region" description="Helical" evidence="1">
    <location>
        <begin position="143"/>
        <end position="162"/>
    </location>
</feature>
<evidence type="ECO:0000256" key="1">
    <source>
        <dbReference type="SAM" id="Phobius"/>
    </source>
</evidence>
<feature type="transmembrane region" description="Helical" evidence="1">
    <location>
        <begin position="258"/>
        <end position="277"/>
    </location>
</feature>